<dbReference type="GO" id="GO:0035097">
    <property type="term" value="C:histone methyltransferase complex"/>
    <property type="evidence" value="ECO:0007669"/>
    <property type="project" value="TreeGrafter"/>
</dbReference>
<accession>A0A6H5H4A8</accession>
<evidence type="ECO:0000256" key="1">
    <source>
        <dbReference type="ARBA" id="ARBA00022737"/>
    </source>
</evidence>
<organism evidence="4 5">
    <name type="scientific">Nesidiocoris tenuis</name>
    <dbReference type="NCBI Taxonomy" id="355587"/>
    <lineage>
        <taxon>Eukaryota</taxon>
        <taxon>Metazoa</taxon>
        <taxon>Ecdysozoa</taxon>
        <taxon>Arthropoda</taxon>
        <taxon>Hexapoda</taxon>
        <taxon>Insecta</taxon>
        <taxon>Pterygota</taxon>
        <taxon>Neoptera</taxon>
        <taxon>Paraneoptera</taxon>
        <taxon>Hemiptera</taxon>
        <taxon>Heteroptera</taxon>
        <taxon>Panheteroptera</taxon>
        <taxon>Cimicomorpha</taxon>
        <taxon>Miridae</taxon>
        <taxon>Dicyphina</taxon>
        <taxon>Nesidiocoris</taxon>
    </lineage>
</organism>
<dbReference type="Proteomes" id="UP000479000">
    <property type="component" value="Unassembled WGS sequence"/>
</dbReference>
<dbReference type="AlphaFoldDB" id="A0A6H5H4A8"/>
<dbReference type="Gene3D" id="2.120.10.80">
    <property type="entry name" value="Kelch-type beta propeller"/>
    <property type="match status" value="1"/>
</dbReference>
<keyword evidence="1" id="KW-0677">Repeat</keyword>
<dbReference type="GO" id="GO:0006338">
    <property type="term" value="P:chromatin remodeling"/>
    <property type="evidence" value="ECO:0007669"/>
    <property type="project" value="TreeGrafter"/>
</dbReference>
<proteinExistence type="predicted"/>
<evidence type="ECO:0000313" key="4">
    <source>
        <dbReference type="EMBL" id="CAB0010268.1"/>
    </source>
</evidence>
<evidence type="ECO:0000259" key="3">
    <source>
        <dbReference type="Pfam" id="PF13854"/>
    </source>
</evidence>
<feature type="compositionally biased region" description="Polar residues" evidence="2">
    <location>
        <begin position="282"/>
        <end position="296"/>
    </location>
</feature>
<reference evidence="4 5" key="1">
    <citation type="submission" date="2020-02" db="EMBL/GenBank/DDBJ databases">
        <authorList>
            <person name="Ferguson B K."/>
        </authorList>
    </citation>
    <scope>NUCLEOTIDE SEQUENCE [LARGE SCALE GENOMIC DNA]</scope>
</reference>
<name>A0A6H5H4A8_9HEMI</name>
<protein>
    <recommendedName>
        <fullName evidence="3">Host cell factor Kelch-repeats domain-containing protein</fullName>
    </recommendedName>
</protein>
<keyword evidence="5" id="KW-1185">Reference proteome</keyword>
<dbReference type="InterPro" id="IPR059124">
    <property type="entry name" value="Kelch_HCF"/>
</dbReference>
<feature type="domain" description="Host cell factor Kelch-repeats" evidence="3">
    <location>
        <begin position="7"/>
        <end position="147"/>
    </location>
</feature>
<dbReference type="InterPro" id="IPR043536">
    <property type="entry name" value="HCF1/2"/>
</dbReference>
<dbReference type="PANTHER" id="PTHR46003:SF1">
    <property type="entry name" value="HOST CELL FACTOR"/>
    <property type="match status" value="1"/>
</dbReference>
<feature type="region of interest" description="Disordered" evidence="2">
    <location>
        <begin position="352"/>
        <end position="377"/>
    </location>
</feature>
<dbReference type="EMBL" id="CADCXU010022947">
    <property type="protein sequence ID" value="CAB0010268.1"/>
    <property type="molecule type" value="Genomic_DNA"/>
</dbReference>
<dbReference type="SUPFAM" id="SSF117281">
    <property type="entry name" value="Kelch motif"/>
    <property type="match status" value="1"/>
</dbReference>
<evidence type="ECO:0000256" key="2">
    <source>
        <dbReference type="SAM" id="MobiDB-lite"/>
    </source>
</evidence>
<gene>
    <name evidence="4" type="ORF">NTEN_LOCUS15315</name>
</gene>
<dbReference type="Pfam" id="PF13854">
    <property type="entry name" value="Kelch_HCF"/>
    <property type="match status" value="1"/>
</dbReference>
<dbReference type="InterPro" id="IPR015915">
    <property type="entry name" value="Kelch-typ_b-propeller"/>
</dbReference>
<dbReference type="FunFam" id="2.120.10.80:FF:000008">
    <property type="entry name" value="host cell factor 1 isoform X1"/>
    <property type="match status" value="1"/>
</dbReference>
<feature type="region of interest" description="Disordered" evidence="2">
    <location>
        <begin position="1"/>
        <end position="24"/>
    </location>
</feature>
<evidence type="ECO:0000313" key="5">
    <source>
        <dbReference type="Proteomes" id="UP000479000"/>
    </source>
</evidence>
<dbReference type="PANTHER" id="PTHR46003">
    <property type="entry name" value="HOST CELL FACTOR"/>
    <property type="match status" value="1"/>
</dbReference>
<feature type="region of interest" description="Disordered" evidence="2">
    <location>
        <begin position="281"/>
        <end position="300"/>
    </location>
</feature>
<dbReference type="OrthoDB" id="6619275at2759"/>
<sequence>MAAPMFKWKRVSDSSGPQPRPRHGHRAVAIKDLIVIFGGGNEGIVDELHVYNTATNQWFIPSTKGDIPPGCAAYGFVVDNTRILVFGGMMEYGKYSSELYELQASRWEWKRLRPKAPRFSPPPCPRLGHSFTLIGNKVYMFGGLTATTSAATVMTNAITAPKVSPSTSAQQTVVRSASRSAVRSVIARQVLVFGWAWFLVQRPVQLQASQSPSRYPELGGLSLSPSKENHPLVLLPLISCNKPMLRILESSSSTSTREQLLRQQFLSQFLTRPPLKAFLRNPLSSSESRQKTNSASDPLRKLGGFKKRSFCNFDSAFSGNLQSPVTSKLCVCNYKCIIMVDTDHLIRSCRKNNDGAKENQPPLLRPRRQTSARREGTSVGIGRLNAKVTPQSFILMSNAVAVVDSAHHDDVLVEPDGACLRGYPPSVNKFHSCPVNSRTDGSCIARTSN</sequence>
<dbReference type="GO" id="GO:0003713">
    <property type="term" value="F:transcription coactivator activity"/>
    <property type="evidence" value="ECO:0007669"/>
    <property type="project" value="TreeGrafter"/>
</dbReference>